<dbReference type="GeneID" id="80349501"/>
<accession>A0A7G1KTK1</accession>
<dbReference type="Proteomes" id="UP000516173">
    <property type="component" value="Chromosome"/>
</dbReference>
<organism evidence="3 4">
    <name type="scientific">Nocardia wallacei</name>
    <dbReference type="NCBI Taxonomy" id="480035"/>
    <lineage>
        <taxon>Bacteria</taxon>
        <taxon>Bacillati</taxon>
        <taxon>Actinomycetota</taxon>
        <taxon>Actinomycetes</taxon>
        <taxon>Mycobacteriales</taxon>
        <taxon>Nocardiaceae</taxon>
        <taxon>Nocardia</taxon>
    </lineage>
</organism>
<reference evidence="3 4" key="1">
    <citation type="submission" date="2020-08" db="EMBL/GenBank/DDBJ databases">
        <title>Genome Sequencing of Nocardia wallacei strain FMUON74 and assembly.</title>
        <authorList>
            <person name="Toyokawa M."/>
            <person name="Uesaka K."/>
        </authorList>
    </citation>
    <scope>NUCLEOTIDE SEQUENCE [LARGE SCALE GENOMIC DNA]</scope>
    <source>
        <strain evidence="3 4">FMUON74</strain>
    </source>
</reference>
<evidence type="ECO:0000313" key="3">
    <source>
        <dbReference type="EMBL" id="BCK57289.1"/>
    </source>
</evidence>
<gene>
    <name evidence="3" type="ORF">NWFMUON74_50610</name>
</gene>
<dbReference type="EMBL" id="AP023396">
    <property type="protein sequence ID" value="BCK57289.1"/>
    <property type="molecule type" value="Genomic_DNA"/>
</dbReference>
<keyword evidence="4" id="KW-1185">Reference proteome</keyword>
<dbReference type="AlphaFoldDB" id="A0A7G1KTK1"/>
<keyword evidence="2" id="KW-0812">Transmembrane</keyword>
<evidence type="ECO:0000256" key="1">
    <source>
        <dbReference type="SAM" id="MobiDB-lite"/>
    </source>
</evidence>
<dbReference type="KEGG" id="nwl:NWFMUON74_50610"/>
<name>A0A7G1KTK1_9NOCA</name>
<dbReference type="RefSeq" id="WP_187684207.1">
    <property type="nucleotide sequence ID" value="NZ_AP023396.1"/>
</dbReference>
<protein>
    <submittedName>
        <fullName evidence="3">Uncharacterized protein</fullName>
    </submittedName>
</protein>
<keyword evidence="2" id="KW-1133">Transmembrane helix</keyword>
<evidence type="ECO:0000313" key="4">
    <source>
        <dbReference type="Proteomes" id="UP000516173"/>
    </source>
</evidence>
<evidence type="ECO:0000256" key="2">
    <source>
        <dbReference type="SAM" id="Phobius"/>
    </source>
</evidence>
<feature type="region of interest" description="Disordered" evidence="1">
    <location>
        <begin position="140"/>
        <end position="164"/>
    </location>
</feature>
<feature type="transmembrane region" description="Helical" evidence="2">
    <location>
        <begin position="56"/>
        <end position="78"/>
    </location>
</feature>
<sequence length="164" mass="15654">MGLFGLGWSDVVSGVATGVGFALGGPAGSALLGGAASTLAAHYIDGKSWGDSLETGLISGGLGMLGGGLVGGATSGLFKGGLGNLGRSLSSDLGLAFSRGSVGLGFRRELALMSMGHMGRGTAAAALSGIGGNKLGGYMHPAQSGPNGQGAVGPLPTKELPTPA</sequence>
<proteinExistence type="predicted"/>
<keyword evidence="2" id="KW-0472">Membrane</keyword>